<sequence length="317" mass="33949">MDTWVPNPLRYGESMQVEIVANVFYADFFWTTNDTVCSDETVLPGYNLTRPLVEVPLDAGPVLDDTVFLAGVNFASGFLYEYIALLNRFLPPATPDTTIAEFVVNSAIGYSCAISTRSSGSAFTRVGNETIRTGEGYIFQFDDCADTQRQPKSYRANCTNLFGTHSKAFTIDITEKLGCEGSYNPFIILGSGMPFDRDRYPPQIIHAAPNCSATEVCLVAPTPTTAPTTQGEVAETSTSSSSGQNAAAGGAVTGIAVAGSVVGVAFIALGGYAFSRWRRATALERVNSASSSVAEMMSHNEPKPMVEETIGNMKTNV</sequence>
<keyword evidence="2" id="KW-0472">Membrane</keyword>
<protein>
    <submittedName>
        <fullName evidence="3">Uncharacterized protein</fullName>
    </submittedName>
</protein>
<name>A0A7S2XCD4_9EUKA</name>
<keyword evidence="2" id="KW-1133">Transmembrane helix</keyword>
<organism evidence="3">
    <name type="scientific">Lotharella oceanica</name>
    <dbReference type="NCBI Taxonomy" id="641309"/>
    <lineage>
        <taxon>Eukaryota</taxon>
        <taxon>Sar</taxon>
        <taxon>Rhizaria</taxon>
        <taxon>Cercozoa</taxon>
        <taxon>Chlorarachniophyceae</taxon>
        <taxon>Lotharella</taxon>
    </lineage>
</organism>
<reference evidence="3" key="1">
    <citation type="submission" date="2021-01" db="EMBL/GenBank/DDBJ databases">
        <authorList>
            <person name="Corre E."/>
            <person name="Pelletier E."/>
            <person name="Niang G."/>
            <person name="Scheremetjew M."/>
            <person name="Finn R."/>
            <person name="Kale V."/>
            <person name="Holt S."/>
            <person name="Cochrane G."/>
            <person name="Meng A."/>
            <person name="Brown T."/>
            <person name="Cohen L."/>
        </authorList>
    </citation>
    <scope>NUCLEOTIDE SEQUENCE</scope>
    <source>
        <strain evidence="3">CCMP622</strain>
    </source>
</reference>
<evidence type="ECO:0000313" key="3">
    <source>
        <dbReference type="EMBL" id="CAD9768879.1"/>
    </source>
</evidence>
<evidence type="ECO:0000256" key="2">
    <source>
        <dbReference type="SAM" id="Phobius"/>
    </source>
</evidence>
<dbReference type="EMBL" id="HBHP01020630">
    <property type="protein sequence ID" value="CAD9768879.1"/>
    <property type="molecule type" value="Transcribed_RNA"/>
</dbReference>
<dbReference type="AlphaFoldDB" id="A0A7S2XCD4"/>
<feature type="region of interest" description="Disordered" evidence="1">
    <location>
        <begin position="225"/>
        <end position="245"/>
    </location>
</feature>
<gene>
    <name evidence="3" type="ORF">LSP00402_LOCUS12860</name>
</gene>
<keyword evidence="2" id="KW-0812">Transmembrane</keyword>
<proteinExistence type="predicted"/>
<evidence type="ECO:0000256" key="1">
    <source>
        <dbReference type="SAM" id="MobiDB-lite"/>
    </source>
</evidence>
<feature type="transmembrane region" description="Helical" evidence="2">
    <location>
        <begin position="246"/>
        <end position="269"/>
    </location>
</feature>
<accession>A0A7S2XCD4</accession>